<dbReference type="EMBL" id="KN832061">
    <property type="protein sequence ID" value="KIN95769.1"/>
    <property type="molecule type" value="Genomic_DNA"/>
</dbReference>
<feature type="region of interest" description="Disordered" evidence="1">
    <location>
        <begin position="54"/>
        <end position="79"/>
    </location>
</feature>
<reference evidence="2 3" key="1">
    <citation type="submission" date="2014-04" db="EMBL/GenBank/DDBJ databases">
        <authorList>
            <consortium name="DOE Joint Genome Institute"/>
            <person name="Kuo A."/>
            <person name="Kohler A."/>
            <person name="Costa M.D."/>
            <person name="Nagy L.G."/>
            <person name="Floudas D."/>
            <person name="Copeland A."/>
            <person name="Barry K.W."/>
            <person name="Cichocki N."/>
            <person name="Veneault-Fourrey C."/>
            <person name="LaButti K."/>
            <person name="Lindquist E.A."/>
            <person name="Lipzen A."/>
            <person name="Lundell T."/>
            <person name="Morin E."/>
            <person name="Murat C."/>
            <person name="Sun H."/>
            <person name="Tunlid A."/>
            <person name="Henrissat B."/>
            <person name="Grigoriev I.V."/>
            <person name="Hibbett D.S."/>
            <person name="Martin F."/>
            <person name="Nordberg H.P."/>
            <person name="Cantor M.N."/>
            <person name="Hua S.X."/>
        </authorList>
    </citation>
    <scope>NUCLEOTIDE SEQUENCE [LARGE SCALE GENOMIC DNA]</scope>
    <source>
        <strain evidence="2 3">Marx 270</strain>
    </source>
</reference>
<protein>
    <submittedName>
        <fullName evidence="2">Uncharacterized protein</fullName>
    </submittedName>
</protein>
<evidence type="ECO:0000313" key="3">
    <source>
        <dbReference type="Proteomes" id="UP000054217"/>
    </source>
</evidence>
<reference evidence="3" key="2">
    <citation type="submission" date="2015-01" db="EMBL/GenBank/DDBJ databases">
        <title>Evolutionary Origins and Diversification of the Mycorrhizal Mutualists.</title>
        <authorList>
            <consortium name="DOE Joint Genome Institute"/>
            <consortium name="Mycorrhizal Genomics Consortium"/>
            <person name="Kohler A."/>
            <person name="Kuo A."/>
            <person name="Nagy L.G."/>
            <person name="Floudas D."/>
            <person name="Copeland A."/>
            <person name="Barry K.W."/>
            <person name="Cichocki N."/>
            <person name="Veneault-Fourrey C."/>
            <person name="LaButti K."/>
            <person name="Lindquist E.A."/>
            <person name="Lipzen A."/>
            <person name="Lundell T."/>
            <person name="Morin E."/>
            <person name="Murat C."/>
            <person name="Riley R."/>
            <person name="Ohm R."/>
            <person name="Sun H."/>
            <person name="Tunlid A."/>
            <person name="Henrissat B."/>
            <person name="Grigoriev I.V."/>
            <person name="Hibbett D.S."/>
            <person name="Martin F."/>
        </authorList>
    </citation>
    <scope>NUCLEOTIDE SEQUENCE [LARGE SCALE GENOMIC DNA]</scope>
    <source>
        <strain evidence="3">Marx 270</strain>
    </source>
</reference>
<dbReference type="InParanoid" id="A0A0C3N3Y9"/>
<sequence length="109" mass="11432">MDARASSPPKRPATAALFRTKCTYLSGAGPATNSRGQTGGIGLMILRITSTEEVGPTLSLPTDRSPEKTAFMPCGGGNKPTPIEARDLCRFRLGPRLLAQDGCNGDAKL</sequence>
<proteinExistence type="predicted"/>
<dbReference type="Proteomes" id="UP000054217">
    <property type="component" value="Unassembled WGS sequence"/>
</dbReference>
<gene>
    <name evidence="2" type="ORF">M404DRAFT_298399</name>
</gene>
<accession>A0A0C3N3Y9</accession>
<keyword evidence="3" id="KW-1185">Reference proteome</keyword>
<organism evidence="2 3">
    <name type="scientific">Pisolithus tinctorius Marx 270</name>
    <dbReference type="NCBI Taxonomy" id="870435"/>
    <lineage>
        <taxon>Eukaryota</taxon>
        <taxon>Fungi</taxon>
        <taxon>Dikarya</taxon>
        <taxon>Basidiomycota</taxon>
        <taxon>Agaricomycotina</taxon>
        <taxon>Agaricomycetes</taxon>
        <taxon>Agaricomycetidae</taxon>
        <taxon>Boletales</taxon>
        <taxon>Sclerodermatineae</taxon>
        <taxon>Pisolithaceae</taxon>
        <taxon>Pisolithus</taxon>
    </lineage>
</organism>
<dbReference type="AlphaFoldDB" id="A0A0C3N3Y9"/>
<evidence type="ECO:0000256" key="1">
    <source>
        <dbReference type="SAM" id="MobiDB-lite"/>
    </source>
</evidence>
<name>A0A0C3N3Y9_PISTI</name>
<dbReference type="HOGENOM" id="CLU_2185032_0_0_1"/>
<evidence type="ECO:0000313" key="2">
    <source>
        <dbReference type="EMBL" id="KIN95769.1"/>
    </source>
</evidence>